<name>A0A1L7WDS1_9HELO</name>
<organism evidence="2 3">
    <name type="scientific">Phialocephala subalpina</name>
    <dbReference type="NCBI Taxonomy" id="576137"/>
    <lineage>
        <taxon>Eukaryota</taxon>
        <taxon>Fungi</taxon>
        <taxon>Dikarya</taxon>
        <taxon>Ascomycota</taxon>
        <taxon>Pezizomycotina</taxon>
        <taxon>Leotiomycetes</taxon>
        <taxon>Helotiales</taxon>
        <taxon>Mollisiaceae</taxon>
        <taxon>Phialocephala</taxon>
        <taxon>Phialocephala fortinii species complex</taxon>
    </lineage>
</organism>
<keyword evidence="3" id="KW-1185">Reference proteome</keyword>
<dbReference type="EMBL" id="FJOG01000001">
    <property type="protein sequence ID" value="CZR50921.1"/>
    <property type="molecule type" value="Genomic_DNA"/>
</dbReference>
<accession>A0A1L7WDS1</accession>
<feature type="region of interest" description="Disordered" evidence="1">
    <location>
        <begin position="235"/>
        <end position="277"/>
    </location>
</feature>
<evidence type="ECO:0000256" key="1">
    <source>
        <dbReference type="SAM" id="MobiDB-lite"/>
    </source>
</evidence>
<feature type="region of interest" description="Disordered" evidence="1">
    <location>
        <begin position="1"/>
        <end position="90"/>
    </location>
</feature>
<dbReference type="AlphaFoldDB" id="A0A1L7WDS1"/>
<protein>
    <submittedName>
        <fullName evidence="2">Uncharacterized protein</fullName>
    </submittedName>
</protein>
<dbReference type="OrthoDB" id="252020at2759"/>
<sequence length="277" mass="31415">MSDILAALEQLDDLEKEKRRKPTNTKYRNPLTSSNNKSHQRTGRQSRPRSIPESKGQSSQSKKSEYLSAPPTAKSDGERSPSVASTRRISFVDLPRPAPVQRRLRIPTKGASLASGFPFDPKLNKYGVAEKEWKDFSDAIIDAAELPKRATWAWRFHKNDVIKKMKRELQYEGDFKRILNAWNRHFRKKGFQVSLELPGVPKIRETDTPEEQELARAEAKFFRLCVTPNAEKAGSIYSRTSSLTRSVTGEGNSVKTPIHSDDDEDGEKEKEENEGGE</sequence>
<dbReference type="Proteomes" id="UP000184330">
    <property type="component" value="Unassembled WGS sequence"/>
</dbReference>
<feature type="compositionally biased region" description="Polar residues" evidence="1">
    <location>
        <begin position="24"/>
        <end position="37"/>
    </location>
</feature>
<feature type="compositionally biased region" description="Basic residues" evidence="1">
    <location>
        <begin position="38"/>
        <end position="47"/>
    </location>
</feature>
<evidence type="ECO:0000313" key="2">
    <source>
        <dbReference type="EMBL" id="CZR50921.1"/>
    </source>
</evidence>
<feature type="compositionally biased region" description="Polar residues" evidence="1">
    <location>
        <begin position="237"/>
        <end position="255"/>
    </location>
</feature>
<evidence type="ECO:0000313" key="3">
    <source>
        <dbReference type="Proteomes" id="UP000184330"/>
    </source>
</evidence>
<proteinExistence type="predicted"/>
<gene>
    <name evidence="2" type="ORF">PAC_00795</name>
</gene>
<feature type="compositionally biased region" description="Basic and acidic residues" evidence="1">
    <location>
        <begin position="267"/>
        <end position="277"/>
    </location>
</feature>
<reference evidence="2 3" key="1">
    <citation type="submission" date="2016-03" db="EMBL/GenBank/DDBJ databases">
        <authorList>
            <person name="Ploux O."/>
        </authorList>
    </citation>
    <scope>NUCLEOTIDE SEQUENCE [LARGE SCALE GENOMIC DNA]</scope>
    <source>
        <strain evidence="2 3">UAMH 11012</strain>
    </source>
</reference>